<evidence type="ECO:0000313" key="2">
    <source>
        <dbReference type="EMBL" id="QHT62100.1"/>
    </source>
</evidence>
<reference evidence="2 3" key="1">
    <citation type="submission" date="2020-01" db="EMBL/GenBank/DDBJ databases">
        <title>Paenibacillus sp. nov., isolated from tomato rhizosphere.</title>
        <authorList>
            <person name="Weon H.-Y."/>
            <person name="Lee S.A."/>
        </authorList>
    </citation>
    <scope>NUCLEOTIDE SEQUENCE [LARGE SCALE GENOMIC DNA]</scope>
    <source>
        <strain evidence="2 3">12200R-189</strain>
    </source>
</reference>
<dbReference type="InterPro" id="IPR007492">
    <property type="entry name" value="LytTR_DNA-bd_dom"/>
</dbReference>
<dbReference type="EMBL" id="CP048209">
    <property type="protein sequence ID" value="QHT62100.1"/>
    <property type="molecule type" value="Genomic_DNA"/>
</dbReference>
<organism evidence="2 3">
    <name type="scientific">Paenibacillus lycopersici</name>
    <dbReference type="NCBI Taxonomy" id="2704462"/>
    <lineage>
        <taxon>Bacteria</taxon>
        <taxon>Bacillati</taxon>
        <taxon>Bacillota</taxon>
        <taxon>Bacilli</taxon>
        <taxon>Bacillales</taxon>
        <taxon>Paenibacillaceae</taxon>
        <taxon>Paenibacillus</taxon>
    </lineage>
</organism>
<dbReference type="Pfam" id="PF04397">
    <property type="entry name" value="LytTR"/>
    <property type="match status" value="1"/>
</dbReference>
<dbReference type="GO" id="GO:0003677">
    <property type="term" value="F:DNA binding"/>
    <property type="evidence" value="ECO:0007669"/>
    <property type="project" value="InterPro"/>
</dbReference>
<name>A0A6C0G548_9BACL</name>
<dbReference type="AlphaFoldDB" id="A0A6C0G548"/>
<accession>A0A6C0G548</accession>
<gene>
    <name evidence="2" type="ORF">GXP70_20375</name>
</gene>
<dbReference type="Gene3D" id="2.40.50.1020">
    <property type="entry name" value="LytTr DNA-binding domain"/>
    <property type="match status" value="1"/>
</dbReference>
<feature type="domain" description="HTH LytTR-type" evidence="1">
    <location>
        <begin position="15"/>
        <end position="115"/>
    </location>
</feature>
<dbReference type="SMART" id="SM00850">
    <property type="entry name" value="LytTR"/>
    <property type="match status" value="1"/>
</dbReference>
<dbReference type="RefSeq" id="WP_162358534.1">
    <property type="nucleotide sequence ID" value="NZ_CP048209.1"/>
</dbReference>
<dbReference type="KEGG" id="plyc:GXP70_20375"/>
<evidence type="ECO:0000259" key="1">
    <source>
        <dbReference type="SMART" id="SM00850"/>
    </source>
</evidence>
<protein>
    <submittedName>
        <fullName evidence="2">LytTR family transcriptional regulator</fullName>
    </submittedName>
</protein>
<dbReference type="Proteomes" id="UP000476064">
    <property type="component" value="Chromosome"/>
</dbReference>
<evidence type="ECO:0000313" key="3">
    <source>
        <dbReference type="Proteomes" id="UP000476064"/>
    </source>
</evidence>
<sequence length="132" mass="15729">MRRPFHVVNRRKNDFDIVEIDLDDVFYVGTQNGEKYLRTQENVYFYISRPEEHERFLELQGFVKVDRCFMVQKDKVEFYDEETHKLYFQKEPVGKEAPNAPVSRAHMKEIADIRRSSAFGNSFLSRLAEDKG</sequence>
<proteinExistence type="predicted"/>
<keyword evidence="3" id="KW-1185">Reference proteome</keyword>